<dbReference type="InterPro" id="IPR003607">
    <property type="entry name" value="HD/PDEase_dom"/>
</dbReference>
<proteinExistence type="predicted"/>
<evidence type="ECO:0008006" key="3">
    <source>
        <dbReference type="Google" id="ProtNLM"/>
    </source>
</evidence>
<dbReference type="OrthoDB" id="5405115at2"/>
<evidence type="ECO:0000313" key="1">
    <source>
        <dbReference type="EMBL" id="ATX81994.1"/>
    </source>
</evidence>
<evidence type="ECO:0000313" key="2">
    <source>
        <dbReference type="Proteomes" id="UP000231637"/>
    </source>
</evidence>
<name>A0A2K8LAM0_9PROT</name>
<reference evidence="1 2" key="1">
    <citation type="submission" date="2016-12" db="EMBL/GenBank/DDBJ databases">
        <title>Isolation and genomic insights into novel planktonic Zetaproteobacteria from stratified waters of the Chesapeake Bay.</title>
        <authorList>
            <person name="McAllister S.M."/>
            <person name="Kato S."/>
            <person name="Chan C.S."/>
            <person name="Chiu B.K."/>
            <person name="Field E.K."/>
        </authorList>
    </citation>
    <scope>NUCLEOTIDE SEQUENCE [LARGE SCALE GENOMIC DNA]</scope>
    <source>
        <strain evidence="1 2">CP-8</strain>
    </source>
</reference>
<dbReference type="SUPFAM" id="SSF109604">
    <property type="entry name" value="HD-domain/PDEase-like"/>
    <property type="match status" value="1"/>
</dbReference>
<protein>
    <recommendedName>
        <fullName evidence="3">HD domain-containing protein</fullName>
    </recommendedName>
</protein>
<sequence>MQSRIMENKVEGVYSVIEYKMRASNNQHDYLRLILENAHERLIANCWMSNYCGPLRFNTNEVVRITGKKNKLSSSTDTVDVYSADVVTPTGKDALITIPESLVGCPEDIHKLIELVDSICSEELKDFVYEVFSSREFALPFCTLAATHNPQHSIEGGLLKHSVECAEIVAGCPYLRIIDRDIATVAALFHDAGKILPRKIGGNASHIKMIDTLKVLHWSLLGLDHDCPNFGKALRDIWSLNKPTRHWEYEEKMSIATVVQMADRISTNLNMEKQPFSVEETWRNHVRHPITDQRFWRPSEAAIPNSFSESLSNSAQWR</sequence>
<dbReference type="RefSeq" id="WP_157821285.1">
    <property type="nucleotide sequence ID" value="NZ_CP018800.1"/>
</dbReference>
<dbReference type="EMBL" id="CP018800">
    <property type="protein sequence ID" value="ATX81994.1"/>
    <property type="molecule type" value="Genomic_DNA"/>
</dbReference>
<dbReference type="Proteomes" id="UP000231637">
    <property type="component" value="Chromosome"/>
</dbReference>
<accession>A0A2K8LAM0</accession>
<dbReference type="AlphaFoldDB" id="A0A2K8LAM0"/>
<dbReference type="KEGG" id="mfn:Ga0123462_1130"/>
<dbReference type="CDD" id="cd00077">
    <property type="entry name" value="HDc"/>
    <property type="match status" value="1"/>
</dbReference>
<keyword evidence="2" id="KW-1185">Reference proteome</keyword>
<gene>
    <name evidence="1" type="ORF">Ga0123462_1130</name>
</gene>
<organism evidence="1 2">
    <name type="scientific">Mariprofundus ferrinatatus</name>
    <dbReference type="NCBI Taxonomy" id="1921087"/>
    <lineage>
        <taxon>Bacteria</taxon>
        <taxon>Pseudomonadati</taxon>
        <taxon>Pseudomonadota</taxon>
        <taxon>Candidatius Mariprofundia</taxon>
        <taxon>Mariprofundales</taxon>
        <taxon>Mariprofundaceae</taxon>
        <taxon>Mariprofundus</taxon>
    </lineage>
</organism>
<dbReference type="Gene3D" id="1.10.3210.10">
    <property type="entry name" value="Hypothetical protein af1432"/>
    <property type="match status" value="1"/>
</dbReference>